<feature type="compositionally biased region" description="Basic residues" evidence="3">
    <location>
        <begin position="199"/>
        <end position="212"/>
    </location>
</feature>
<protein>
    <recommendedName>
        <fullName evidence="4">WRC domain-containing protein</fullName>
    </recommendedName>
</protein>
<evidence type="ECO:0000259" key="4">
    <source>
        <dbReference type="PROSITE" id="PS51667"/>
    </source>
</evidence>
<feature type="compositionally biased region" description="Basic residues" evidence="3">
    <location>
        <begin position="345"/>
        <end position="359"/>
    </location>
</feature>
<reference evidence="5" key="2">
    <citation type="submission" date="2020-07" db="EMBL/GenBank/DDBJ databases">
        <authorList>
            <person name="Vera ALvarez R."/>
            <person name="Arias-Moreno D.M."/>
            <person name="Jimenez-Jacinto V."/>
            <person name="Jimenez-Bremont J.F."/>
            <person name="Swaminathan K."/>
            <person name="Moose S.P."/>
            <person name="Guerrero-Gonzalez M.L."/>
            <person name="Marino-Ramirez L."/>
            <person name="Landsman D."/>
            <person name="Rodriguez-Kessler M."/>
            <person name="Delgado-Sanchez P."/>
        </authorList>
    </citation>
    <scope>NUCLEOTIDE SEQUENCE</scope>
    <source>
        <tissue evidence="5">Cladode</tissue>
    </source>
</reference>
<comment type="caution">
    <text evidence="2">Lacks conserved residue(s) required for the propagation of feature annotation.</text>
</comment>
<dbReference type="EMBL" id="GISG01088737">
    <property type="protein sequence ID" value="MBA4633904.1"/>
    <property type="molecule type" value="Transcribed_RNA"/>
</dbReference>
<evidence type="ECO:0000256" key="1">
    <source>
        <dbReference type="ARBA" id="ARBA00023242"/>
    </source>
</evidence>
<organism evidence="5">
    <name type="scientific">Opuntia streptacantha</name>
    <name type="common">Prickly pear cactus</name>
    <name type="synonym">Opuntia cardona</name>
    <dbReference type="NCBI Taxonomy" id="393608"/>
    <lineage>
        <taxon>Eukaryota</taxon>
        <taxon>Viridiplantae</taxon>
        <taxon>Streptophyta</taxon>
        <taxon>Embryophyta</taxon>
        <taxon>Tracheophyta</taxon>
        <taxon>Spermatophyta</taxon>
        <taxon>Magnoliopsida</taxon>
        <taxon>eudicotyledons</taxon>
        <taxon>Gunneridae</taxon>
        <taxon>Pentapetalae</taxon>
        <taxon>Caryophyllales</taxon>
        <taxon>Cactineae</taxon>
        <taxon>Cactaceae</taxon>
        <taxon>Opuntioideae</taxon>
        <taxon>Opuntia</taxon>
    </lineage>
</organism>
<evidence type="ECO:0000256" key="3">
    <source>
        <dbReference type="SAM" id="MobiDB-lite"/>
    </source>
</evidence>
<evidence type="ECO:0000256" key="2">
    <source>
        <dbReference type="PROSITE-ProRule" id="PRU01002"/>
    </source>
</evidence>
<feature type="region of interest" description="Disordered" evidence="3">
    <location>
        <begin position="332"/>
        <end position="377"/>
    </location>
</feature>
<reference evidence="5" key="1">
    <citation type="journal article" date="2013" name="J. Plant Res.">
        <title>Effect of fungi and light on seed germination of three Opuntia species from semiarid lands of central Mexico.</title>
        <authorList>
            <person name="Delgado-Sanchez P."/>
            <person name="Jimenez-Bremont J.F."/>
            <person name="Guerrero-Gonzalez Mde L."/>
            <person name="Flores J."/>
        </authorList>
    </citation>
    <scope>NUCLEOTIDE SEQUENCE</scope>
    <source>
        <tissue evidence="5">Cladode</tissue>
    </source>
</reference>
<proteinExistence type="predicted"/>
<evidence type="ECO:0000313" key="5">
    <source>
        <dbReference type="EMBL" id="MBA4633904.1"/>
    </source>
</evidence>
<feature type="region of interest" description="Disordered" evidence="3">
    <location>
        <begin position="195"/>
        <end position="218"/>
    </location>
</feature>
<sequence>MRLPFAIQLSLSLSLYQAKLIQISPQIFTAFFPVSTFRERMYVGVPPPPDEERCRRRGTPNWRCPQRALPGKSHCLKHYLFYVSRRHRLKSAGERVSAERAAASVEPYRPVIDFDCLAQPVQTVGSGFNDQTALVSAEVMGRFGEVDLWNGEIAPIIEPALGGNDSVALGGQIADGRVFDGLALMGKFAGGDGVVLQNKPKRGRPKGSKTKKKGEESGDVKMRMNVGRIDHHDPSVKSESILDDHDGCHDDDDDDERGCKRRQNLSWLTPTTITTRSVDTAFMSCGDKQHNLSWVMRDKQWSDGDNDDEDFGDQKVNLHDKDLDEGLWCNGIGESPTTRNGATMIKKKRGRPKGSKNKPKIFTNGGEVHDTTAPNVDPAWSWRSLLR</sequence>
<accession>A0A7C9D9U1</accession>
<feature type="compositionally biased region" description="Basic and acidic residues" evidence="3">
    <location>
        <begin position="230"/>
        <end position="248"/>
    </location>
</feature>
<feature type="region of interest" description="Disordered" evidence="3">
    <location>
        <begin position="230"/>
        <end position="258"/>
    </location>
</feature>
<dbReference type="AlphaFoldDB" id="A0A7C9D9U1"/>
<dbReference type="PROSITE" id="PS51667">
    <property type="entry name" value="WRC"/>
    <property type="match status" value="1"/>
</dbReference>
<name>A0A7C9D9U1_OPUST</name>
<keyword evidence="1" id="KW-0539">Nucleus</keyword>
<feature type="domain" description="WRC" evidence="4">
    <location>
        <begin position="48"/>
        <end position="92"/>
    </location>
</feature>
<dbReference type="InterPro" id="IPR014977">
    <property type="entry name" value="WRC_dom"/>
</dbReference>